<gene>
    <name evidence="7" type="ORF">SAE02_06190</name>
</gene>
<dbReference type="OrthoDB" id="385012at2"/>
<evidence type="ECO:0000256" key="1">
    <source>
        <dbReference type="ARBA" id="ARBA00004651"/>
    </source>
</evidence>
<protein>
    <submittedName>
        <fullName evidence="7">CidA/LrgA family protein</fullName>
    </submittedName>
</protein>
<proteinExistence type="predicted"/>
<dbReference type="GO" id="GO:0005886">
    <property type="term" value="C:plasma membrane"/>
    <property type="evidence" value="ECO:0007669"/>
    <property type="project" value="UniProtKB-SubCell"/>
</dbReference>
<evidence type="ECO:0000256" key="5">
    <source>
        <dbReference type="ARBA" id="ARBA00023136"/>
    </source>
</evidence>
<name>A0A512DJ24_9PROT</name>
<keyword evidence="3 6" id="KW-0812">Transmembrane</keyword>
<dbReference type="AlphaFoldDB" id="A0A512DJ24"/>
<evidence type="ECO:0000256" key="3">
    <source>
        <dbReference type="ARBA" id="ARBA00022692"/>
    </source>
</evidence>
<evidence type="ECO:0000256" key="4">
    <source>
        <dbReference type="ARBA" id="ARBA00022989"/>
    </source>
</evidence>
<keyword evidence="5 6" id="KW-0472">Membrane</keyword>
<feature type="transmembrane region" description="Helical" evidence="6">
    <location>
        <begin position="54"/>
        <end position="73"/>
    </location>
</feature>
<keyword evidence="4 6" id="KW-1133">Transmembrane helix</keyword>
<comment type="subcellular location">
    <subcellularLocation>
        <location evidence="1">Cell membrane</location>
        <topology evidence="1">Multi-pass membrane protein</topology>
    </subcellularLocation>
</comment>
<accession>A0A512DJ24</accession>
<dbReference type="PANTHER" id="PTHR33931">
    <property type="entry name" value="HOLIN-LIKE PROTEIN CIDA-RELATED"/>
    <property type="match status" value="1"/>
</dbReference>
<dbReference type="InterPro" id="IPR005538">
    <property type="entry name" value="LrgA/CidA"/>
</dbReference>
<dbReference type="Pfam" id="PF03788">
    <property type="entry name" value="LrgA"/>
    <property type="match status" value="1"/>
</dbReference>
<keyword evidence="2" id="KW-1003">Cell membrane</keyword>
<keyword evidence="8" id="KW-1185">Reference proteome</keyword>
<sequence length="119" mass="12422">MIAALMALLACQVAGELVARLLGLPIPGPVIGTILMFALLLARGKVPGALRDVARGLLTNLSLLFVPAGVGIVQHLDRIRGEWVGILAALVGSTVLTMLVAVFVFRLVSRLSGADREDA</sequence>
<evidence type="ECO:0000256" key="2">
    <source>
        <dbReference type="ARBA" id="ARBA00022475"/>
    </source>
</evidence>
<evidence type="ECO:0000313" key="8">
    <source>
        <dbReference type="Proteomes" id="UP000321523"/>
    </source>
</evidence>
<evidence type="ECO:0000256" key="6">
    <source>
        <dbReference type="SAM" id="Phobius"/>
    </source>
</evidence>
<reference evidence="7 8" key="1">
    <citation type="submission" date="2019-07" db="EMBL/GenBank/DDBJ databases">
        <title>Whole genome shotgun sequence of Skermanella aerolata NBRC 106429.</title>
        <authorList>
            <person name="Hosoyama A."/>
            <person name="Uohara A."/>
            <person name="Ohji S."/>
            <person name="Ichikawa N."/>
        </authorList>
    </citation>
    <scope>NUCLEOTIDE SEQUENCE [LARGE SCALE GENOMIC DNA]</scope>
    <source>
        <strain evidence="7 8">NBRC 106429</strain>
    </source>
</reference>
<feature type="transmembrane region" description="Helical" evidence="6">
    <location>
        <begin position="25"/>
        <end position="42"/>
    </location>
</feature>
<feature type="transmembrane region" description="Helical" evidence="6">
    <location>
        <begin position="85"/>
        <end position="108"/>
    </location>
</feature>
<dbReference type="PANTHER" id="PTHR33931:SF2">
    <property type="entry name" value="HOLIN-LIKE PROTEIN CIDA"/>
    <property type="match status" value="1"/>
</dbReference>
<organism evidence="7 8">
    <name type="scientific">Skermanella aerolata</name>
    <dbReference type="NCBI Taxonomy" id="393310"/>
    <lineage>
        <taxon>Bacteria</taxon>
        <taxon>Pseudomonadati</taxon>
        <taxon>Pseudomonadota</taxon>
        <taxon>Alphaproteobacteria</taxon>
        <taxon>Rhodospirillales</taxon>
        <taxon>Azospirillaceae</taxon>
        <taxon>Skermanella</taxon>
    </lineage>
</organism>
<dbReference type="Proteomes" id="UP000321523">
    <property type="component" value="Unassembled WGS sequence"/>
</dbReference>
<dbReference type="RefSeq" id="WP_044425417.1">
    <property type="nucleotide sequence ID" value="NZ_BJYZ01000002.1"/>
</dbReference>
<comment type="caution">
    <text evidence="7">The sequence shown here is derived from an EMBL/GenBank/DDBJ whole genome shotgun (WGS) entry which is preliminary data.</text>
</comment>
<dbReference type="EMBL" id="BJYZ01000002">
    <property type="protein sequence ID" value="GEO36471.1"/>
    <property type="molecule type" value="Genomic_DNA"/>
</dbReference>
<evidence type="ECO:0000313" key="7">
    <source>
        <dbReference type="EMBL" id="GEO36471.1"/>
    </source>
</evidence>